<dbReference type="AlphaFoldDB" id="A0A3S0IMZ2"/>
<evidence type="ECO:0000256" key="1">
    <source>
        <dbReference type="ARBA" id="ARBA00012386"/>
    </source>
</evidence>
<keyword evidence="8" id="KW-1185">Reference proteome</keyword>
<dbReference type="EC" id="2.5.1.25" evidence="1"/>
<evidence type="ECO:0000259" key="6">
    <source>
        <dbReference type="SMART" id="SM01144"/>
    </source>
</evidence>
<evidence type="ECO:0000256" key="3">
    <source>
        <dbReference type="ARBA" id="ARBA00022691"/>
    </source>
</evidence>
<evidence type="ECO:0000256" key="4">
    <source>
        <dbReference type="ARBA" id="ARBA00022694"/>
    </source>
</evidence>
<reference evidence="7 8" key="1">
    <citation type="submission" date="2018-12" db="EMBL/GenBank/DDBJ databases">
        <authorList>
            <person name="Yu L."/>
        </authorList>
    </citation>
    <scope>NUCLEOTIDE SEQUENCE [LARGE SCALE GENOMIC DNA]</scope>
    <source>
        <strain evidence="7 8">HAW-EB2</strain>
    </source>
</reference>
<dbReference type="OrthoDB" id="370626at2"/>
<dbReference type="RefSeq" id="WP_126521106.1">
    <property type="nucleotide sequence ID" value="NZ_RXNU01000008.1"/>
</dbReference>
<dbReference type="PANTHER" id="PTHR21392">
    <property type="entry name" value="TRNA-URIDINE AMINOCARBOXYPROPYLTRANSFERASE 2"/>
    <property type="match status" value="1"/>
</dbReference>
<evidence type="ECO:0000256" key="2">
    <source>
        <dbReference type="ARBA" id="ARBA00022679"/>
    </source>
</evidence>
<dbReference type="EMBL" id="RXNU01000008">
    <property type="protein sequence ID" value="RTR37935.1"/>
    <property type="molecule type" value="Genomic_DNA"/>
</dbReference>
<comment type="caution">
    <text evidence="7">The sequence shown here is derived from an EMBL/GenBank/DDBJ whole genome shotgun (WGS) entry which is preliminary data.</text>
</comment>
<accession>A0A3S0IMZ2</accession>
<dbReference type="PANTHER" id="PTHR21392:SF0">
    <property type="entry name" value="TRNA-URIDINE AMINOCARBOXYPROPYLTRANSFERASE 2"/>
    <property type="match status" value="1"/>
</dbReference>
<dbReference type="GO" id="GO:0016432">
    <property type="term" value="F:tRNA-uridine aminocarboxypropyltransferase activity"/>
    <property type="evidence" value="ECO:0007669"/>
    <property type="project" value="UniProtKB-EC"/>
</dbReference>
<proteinExistence type="inferred from homology"/>
<feature type="domain" description="DTW" evidence="6">
    <location>
        <begin position="1"/>
        <end position="155"/>
    </location>
</feature>
<sequence>MNVILLTHEREVERPTNTGALALEAYPQWCSRVIWSRVRPDETLLQLLQQPGVAVLYPAVAAEAPVGGESGDTQSVEPQPSGSYLAELPETLVIIDATWQEARKMIRQSPYLQQANKFALPEVHTSKFKLRRNQVDGGLCTLECIIRLCSLKGLSAEAEYLEQEFVSMNDTHRQ</sequence>
<dbReference type="InterPro" id="IPR005636">
    <property type="entry name" value="DTW"/>
</dbReference>
<keyword evidence="3" id="KW-0949">S-adenosyl-L-methionine</keyword>
<protein>
    <recommendedName>
        <fullName evidence="1">tRNA-uridine aminocarboxypropyltransferase</fullName>
        <ecNumber evidence="1">2.5.1.25</ecNumber>
    </recommendedName>
</protein>
<evidence type="ECO:0000256" key="5">
    <source>
        <dbReference type="ARBA" id="ARBA00034489"/>
    </source>
</evidence>
<dbReference type="GO" id="GO:0008033">
    <property type="term" value="P:tRNA processing"/>
    <property type="evidence" value="ECO:0007669"/>
    <property type="project" value="UniProtKB-KW"/>
</dbReference>
<comment type="similarity">
    <text evidence="5">Belongs to the TDD superfamily. DTWD2 family.</text>
</comment>
<evidence type="ECO:0000313" key="7">
    <source>
        <dbReference type="EMBL" id="RTR37935.1"/>
    </source>
</evidence>
<organism evidence="7 8">
    <name type="scientific">Shewanella canadensis</name>
    <dbReference type="NCBI Taxonomy" id="271096"/>
    <lineage>
        <taxon>Bacteria</taxon>
        <taxon>Pseudomonadati</taxon>
        <taxon>Pseudomonadota</taxon>
        <taxon>Gammaproteobacteria</taxon>
        <taxon>Alteromonadales</taxon>
        <taxon>Shewanellaceae</taxon>
        <taxon>Shewanella</taxon>
    </lineage>
</organism>
<name>A0A3S0IMZ2_9GAMM</name>
<dbReference type="SMART" id="SM01144">
    <property type="entry name" value="DTW"/>
    <property type="match status" value="1"/>
</dbReference>
<dbReference type="InterPro" id="IPR039262">
    <property type="entry name" value="DTWD2/TAPT"/>
</dbReference>
<evidence type="ECO:0000313" key="8">
    <source>
        <dbReference type="Proteomes" id="UP000267448"/>
    </source>
</evidence>
<keyword evidence="4" id="KW-0819">tRNA processing</keyword>
<dbReference type="Proteomes" id="UP000267448">
    <property type="component" value="Unassembled WGS sequence"/>
</dbReference>
<keyword evidence="2" id="KW-0808">Transferase</keyword>
<dbReference type="Pfam" id="PF03942">
    <property type="entry name" value="DTW"/>
    <property type="match status" value="1"/>
</dbReference>
<gene>
    <name evidence="7" type="ORF">EKG38_15300</name>
</gene>